<dbReference type="InterPro" id="IPR050490">
    <property type="entry name" value="Bact_solute-bd_prot1"/>
</dbReference>
<dbReference type="KEGG" id="ahe:Arch_0494"/>
<dbReference type="EMBL" id="CP002045">
    <property type="protein sequence ID" value="ADH92242.1"/>
    <property type="molecule type" value="Genomic_DNA"/>
</dbReference>
<evidence type="ECO:0000256" key="3">
    <source>
        <dbReference type="ARBA" id="ARBA00023136"/>
    </source>
</evidence>
<evidence type="ECO:0000313" key="7">
    <source>
        <dbReference type="EMBL" id="ADH92242.1"/>
    </source>
</evidence>
<dbReference type="PROSITE" id="PS51257">
    <property type="entry name" value="PROKAR_LIPOPROTEIN"/>
    <property type="match status" value="1"/>
</dbReference>
<dbReference type="AlphaFoldDB" id="D7BMU3"/>
<evidence type="ECO:0000256" key="4">
    <source>
        <dbReference type="ARBA" id="ARBA00023139"/>
    </source>
</evidence>
<feature type="signal peptide" evidence="6">
    <location>
        <begin position="1"/>
        <end position="31"/>
    </location>
</feature>
<organism evidence="7 8">
    <name type="scientific">Arcanobacterium haemolyticum (strain ATCC 9345 / DSM 20595 / CCM 5947 / CCUG 17215 / LMG 16163 / NBRC 15585 / NCTC 8452 / 11018)</name>
    <dbReference type="NCBI Taxonomy" id="644284"/>
    <lineage>
        <taxon>Bacteria</taxon>
        <taxon>Bacillati</taxon>
        <taxon>Actinomycetota</taxon>
        <taxon>Actinomycetes</taxon>
        <taxon>Actinomycetales</taxon>
        <taxon>Actinomycetaceae</taxon>
        <taxon>Arcanobacterium</taxon>
    </lineage>
</organism>
<keyword evidence="2 6" id="KW-0732">Signal</keyword>
<accession>D7BMU3</accession>
<dbReference type="Pfam" id="PF01547">
    <property type="entry name" value="SBP_bac_1"/>
    <property type="match status" value="1"/>
</dbReference>
<dbReference type="PANTHER" id="PTHR43649:SF33">
    <property type="entry name" value="POLYGALACTURONAN_RHAMNOGALACTURONAN-BINDING PROTEIN YTCQ"/>
    <property type="match status" value="1"/>
</dbReference>
<dbReference type="HOGENOM" id="CLU_031285_10_2_11"/>
<gene>
    <name evidence="7" type="ordered locus">Arch_0494</name>
</gene>
<evidence type="ECO:0000256" key="5">
    <source>
        <dbReference type="ARBA" id="ARBA00023288"/>
    </source>
</evidence>
<evidence type="ECO:0000256" key="2">
    <source>
        <dbReference type="ARBA" id="ARBA00022729"/>
    </source>
</evidence>
<reference evidence="7 8" key="1">
    <citation type="journal article" date="2010" name="Stand. Genomic Sci.">
        <title>Complete genome sequence of Arcanobacterium haemolyticum type strain (11018).</title>
        <authorList>
            <person name="Yasawong M."/>
            <person name="Teshima H."/>
            <person name="Lapidus A."/>
            <person name="Nolan M."/>
            <person name="Lucas S."/>
            <person name="Glavina Del Rio T."/>
            <person name="Tice H."/>
            <person name="Cheng J."/>
            <person name="Bruce D."/>
            <person name="Detter C."/>
            <person name="Tapia R."/>
            <person name="Han C."/>
            <person name="Goodwin L."/>
            <person name="Pitluck S."/>
            <person name="Liolios K."/>
            <person name="Ivanova N."/>
            <person name="Mavromatis K."/>
            <person name="Mikhailova N."/>
            <person name="Pati A."/>
            <person name="Chen A."/>
            <person name="Palaniappan K."/>
            <person name="Land M."/>
            <person name="Hauser L."/>
            <person name="Chang Y."/>
            <person name="Jeffries C."/>
            <person name="Rohde M."/>
            <person name="Sikorski J."/>
            <person name="Pukall R."/>
            <person name="Goker M."/>
            <person name="Woyke T."/>
            <person name="Bristow J."/>
            <person name="Eisen J."/>
            <person name="Markowitz V."/>
            <person name="Hugenholtz P."/>
            <person name="Kyrpides N."/>
            <person name="Klenk H."/>
        </authorList>
    </citation>
    <scope>NUCLEOTIDE SEQUENCE [LARGE SCALE GENOMIC DNA]</scope>
    <source>
        <strain evidence="8">ATCC 9345 / DSM 20595 / CCUG 17215 / LMG 16163 / NBRC 15585 / NCTC 8452 / 11018</strain>
    </source>
</reference>
<name>D7BMU3_ARCHD</name>
<dbReference type="eggNOG" id="COG1653">
    <property type="taxonomic scope" value="Bacteria"/>
</dbReference>
<keyword evidence="4" id="KW-0564">Palmitate</keyword>
<dbReference type="InterPro" id="IPR006059">
    <property type="entry name" value="SBP"/>
</dbReference>
<protein>
    <submittedName>
        <fullName evidence="7">Extracellular solute-binding protein family 1</fullName>
    </submittedName>
</protein>
<keyword evidence="3" id="KW-0472">Membrane</keyword>
<keyword evidence="8" id="KW-1185">Reference proteome</keyword>
<keyword evidence="5" id="KW-0449">Lipoprotein</keyword>
<feature type="chain" id="PRO_5039176800" evidence="6">
    <location>
        <begin position="32"/>
        <end position="466"/>
    </location>
</feature>
<sequence length="466" mass="50257">MERKLTNTAAIATAALLALSGCMGGSGKATNADSSSDIPTPKVNCEIPEANINNKPVKSDKIEGEITFQTQGLKGTFDDFVNKKIADFEKLHPGTKIKWTDIPGGPDFDTTMITQASNCSMADVVNIASSTVLALSKANLLLNFDVKTPDVGKEFIPGVWNSVKFGAGESHTAYPWYFGPFLTTYNKQIFEKAGLDPEKAPATMDEYFDNAHKIAAAKTGAYSLYGNTSWYMVPQWRAIGVEMMNSDHSEFTFAKDKAALAWVTHMADLYKEGAIPPDSMTGDMDMSLAYGEGNLAYGTPNASFLRNVKTNAQATYDVTGVGKEALNKGMKPIFDGQYLAVSVTTKNAPLATEWAKFFTSPEAGLEWARFGIDTGLAVVFPATTEALKDPSLSAVEGNGVFEQARRLAAEEALDAEAYIPLFYVTGAVADSLQKNVNLAVVGEMSPQEALDTAQAEMNKLLKKLNK</sequence>
<evidence type="ECO:0000313" key="8">
    <source>
        <dbReference type="Proteomes" id="UP000000376"/>
    </source>
</evidence>
<dbReference type="STRING" id="644284.Arch_0494"/>
<proteinExistence type="predicted"/>
<keyword evidence="1" id="KW-1003">Cell membrane</keyword>
<dbReference type="PANTHER" id="PTHR43649">
    <property type="entry name" value="ARABINOSE-BINDING PROTEIN-RELATED"/>
    <property type="match status" value="1"/>
</dbReference>
<dbReference type="OrthoDB" id="4289620at2"/>
<dbReference type="RefSeq" id="WP_013169740.1">
    <property type="nucleotide sequence ID" value="NC_014218.1"/>
</dbReference>
<evidence type="ECO:0000256" key="1">
    <source>
        <dbReference type="ARBA" id="ARBA00022475"/>
    </source>
</evidence>
<dbReference type="Gene3D" id="3.40.190.10">
    <property type="entry name" value="Periplasmic binding protein-like II"/>
    <property type="match status" value="1"/>
</dbReference>
<dbReference type="SUPFAM" id="SSF53850">
    <property type="entry name" value="Periplasmic binding protein-like II"/>
    <property type="match status" value="1"/>
</dbReference>
<dbReference type="Proteomes" id="UP000000376">
    <property type="component" value="Chromosome"/>
</dbReference>
<evidence type="ECO:0000256" key="6">
    <source>
        <dbReference type="SAM" id="SignalP"/>
    </source>
</evidence>